<sequence length="102" mass="11391">MQTPATLRPATPRAAGEHTYFSMSHNDITFGKPIVKIIGSNCQGTPISVAQPRAEPLKADRVRSIKTVVPFMHSHLKMVQTRGWRTTDQELVVTARARRIRA</sequence>
<dbReference type="Proteomes" id="UP000217211">
    <property type="component" value="Chromosome"/>
</dbReference>
<dbReference type="EMBL" id="CP023067">
    <property type="protein sequence ID" value="ASY64164.1"/>
    <property type="molecule type" value="Genomic_DNA"/>
</dbReference>
<keyword evidence="2" id="KW-1185">Reference proteome</keyword>
<protein>
    <submittedName>
        <fullName evidence="1">Uncharacterized protein</fullName>
    </submittedName>
</protein>
<evidence type="ECO:0000313" key="1">
    <source>
        <dbReference type="EMBL" id="ASY64164.1"/>
    </source>
</evidence>
<proteinExistence type="predicted"/>
<gene>
    <name evidence="1" type="ORF">SJ05684_c27330</name>
</gene>
<dbReference type="KEGG" id="esj:SJ05684_c27330"/>
<organism evidence="1 2">
    <name type="scientific">Sinorhizobium sojae CCBAU 05684</name>
    <dbReference type="NCBI Taxonomy" id="716928"/>
    <lineage>
        <taxon>Bacteria</taxon>
        <taxon>Pseudomonadati</taxon>
        <taxon>Pseudomonadota</taxon>
        <taxon>Alphaproteobacteria</taxon>
        <taxon>Hyphomicrobiales</taxon>
        <taxon>Rhizobiaceae</taxon>
        <taxon>Sinorhizobium/Ensifer group</taxon>
        <taxon>Sinorhizobium</taxon>
    </lineage>
</organism>
<dbReference type="AlphaFoldDB" id="A0A249PER1"/>
<name>A0A249PER1_9HYPH</name>
<reference evidence="1 2" key="1">
    <citation type="submission" date="2017-08" db="EMBL/GenBank/DDBJ databases">
        <title>Multipartite genome sequences of Sinorhizobium species nodulating soybeans.</title>
        <authorList>
            <person name="Tian C.F."/>
        </authorList>
    </citation>
    <scope>NUCLEOTIDE SEQUENCE [LARGE SCALE GENOMIC DNA]</scope>
    <source>
        <strain evidence="1 2">CCBAU 05684</strain>
    </source>
</reference>
<evidence type="ECO:0000313" key="2">
    <source>
        <dbReference type="Proteomes" id="UP000217211"/>
    </source>
</evidence>
<accession>A0A249PER1</accession>